<dbReference type="EMBL" id="JAGVWE010000004">
    <property type="protein sequence ID" value="MBS3063067.1"/>
    <property type="molecule type" value="Genomic_DNA"/>
</dbReference>
<reference evidence="12" key="2">
    <citation type="submission" date="2021-03" db="EMBL/GenBank/DDBJ databases">
        <authorList>
            <person name="Jaffe A."/>
        </authorList>
    </citation>
    <scope>NUCLEOTIDE SEQUENCE</scope>
    <source>
        <strain evidence="12">RIFCSPLOWO2_01_FULL_58_19</strain>
    </source>
</reference>
<dbReference type="Proteomes" id="UP000678237">
    <property type="component" value="Unassembled WGS sequence"/>
</dbReference>
<feature type="domain" description="Protein export membrane protein SecD/SecF C-terminal" evidence="10">
    <location>
        <begin position="383"/>
        <end position="540"/>
    </location>
</feature>
<protein>
    <recommendedName>
        <fullName evidence="10">Protein export membrane protein SecD/SecF C-terminal domain-containing protein</fullName>
    </recommendedName>
</protein>
<evidence type="ECO:0000256" key="2">
    <source>
        <dbReference type="ARBA" id="ARBA00022448"/>
    </source>
</evidence>
<dbReference type="Pfam" id="PF02355">
    <property type="entry name" value="SecD_SecF_C"/>
    <property type="match status" value="1"/>
</dbReference>
<dbReference type="InterPro" id="IPR048634">
    <property type="entry name" value="SecD_SecF_C"/>
</dbReference>
<dbReference type="EMBL" id="DUGH01000032">
    <property type="protein sequence ID" value="HIH16028.1"/>
    <property type="molecule type" value="Genomic_DNA"/>
</dbReference>
<dbReference type="Gene3D" id="3.30.70.3400">
    <property type="match status" value="1"/>
</dbReference>
<name>A0A7J4JE91_9ARCH</name>
<evidence type="ECO:0000256" key="8">
    <source>
        <dbReference type="ARBA" id="ARBA00023136"/>
    </source>
</evidence>
<evidence type="ECO:0000256" key="7">
    <source>
        <dbReference type="ARBA" id="ARBA00023010"/>
    </source>
</evidence>
<keyword evidence="5" id="KW-0653">Protein transport</keyword>
<dbReference type="InterPro" id="IPR022646">
    <property type="entry name" value="SecD/SecF_CS"/>
</dbReference>
<dbReference type="AlphaFoldDB" id="A0A7J4JE91"/>
<keyword evidence="7" id="KW-0811">Translocation</keyword>
<evidence type="ECO:0000256" key="1">
    <source>
        <dbReference type="ARBA" id="ARBA00004651"/>
    </source>
</evidence>
<keyword evidence="2" id="KW-0813">Transport</keyword>
<sequence length="557" mass="61287">MKQLLRSWRVWVYVLAMLVSFYALTFNGLRYGVDFSGGTLFQVQLVEKVKSPEQMAQIEKVIEKRLDWTGLKDTKVSAWGDEFVVAQIAETDPARVEELESLLRKQGKFEATLDGNLLFDGSELTHIPKDPAQGYGFSNAANDLVQWSLPFYLNDAAAKRFTRMSFHQCMVVSYAQAGGKQYECKRTYFFIDRPVNSVLVIPKDLYLSDRQALLQGNQEHDIPAGVSLEELLQNASLPYVVVDSPATEEQTTELKDFSASRRHAIVPHNLSPELASLLGGMGYRLKKVNVPEPDVQRTPGLATDAYDIQQTVPWTWIASGARSVISLTAGVASLEPFVANAEDAKEFNPLLIQGTGETQEIAEKRLKELTIILESGSLPIPVESVSKETISPFLGREFLGEGFWIGLVGVLTVAIVLAIRYRRPKLIGPMMVTVLSEAYLTLGFAALIKWNLDLASIAGILTAVGTGVNDQIIITDELLHGGERTTTSTSFVNRIKKAFFIVVATASTILAAMVPILFIGFGRLTGFAITTIAGVLIGILITRPAYGEAARHLLEEK</sequence>
<dbReference type="GO" id="GO:0005886">
    <property type="term" value="C:plasma membrane"/>
    <property type="evidence" value="ECO:0007669"/>
    <property type="project" value="UniProtKB-SubCell"/>
</dbReference>
<evidence type="ECO:0000256" key="3">
    <source>
        <dbReference type="ARBA" id="ARBA00022475"/>
    </source>
</evidence>
<evidence type="ECO:0000313" key="11">
    <source>
        <dbReference type="EMBL" id="HIH16028.1"/>
    </source>
</evidence>
<keyword evidence="8 9" id="KW-0472">Membrane</keyword>
<proteinExistence type="predicted"/>
<feature type="transmembrane region" description="Helical" evidence="9">
    <location>
        <begin position="498"/>
        <end position="518"/>
    </location>
</feature>
<evidence type="ECO:0000256" key="6">
    <source>
        <dbReference type="ARBA" id="ARBA00022989"/>
    </source>
</evidence>
<dbReference type="SUPFAM" id="SSF82866">
    <property type="entry name" value="Multidrug efflux transporter AcrB transmembrane domain"/>
    <property type="match status" value="1"/>
</dbReference>
<keyword evidence="3" id="KW-1003">Cell membrane</keyword>
<keyword evidence="4 9" id="KW-0812">Transmembrane</keyword>
<comment type="caution">
    <text evidence="11">The sequence shown here is derived from an EMBL/GenBank/DDBJ whole genome shotgun (WGS) entry which is preliminary data.</text>
</comment>
<organism evidence="11 13">
    <name type="scientific">Candidatus Iainarchaeum sp</name>
    <dbReference type="NCBI Taxonomy" id="3101447"/>
    <lineage>
        <taxon>Archaea</taxon>
        <taxon>Candidatus Iainarchaeota</taxon>
        <taxon>Candidatus Iainarchaeia</taxon>
        <taxon>Candidatus Iainarchaeales</taxon>
        <taxon>Candidatus Iainarchaeaceae</taxon>
        <taxon>Candidatus Iainarchaeum</taxon>
    </lineage>
</organism>
<feature type="transmembrane region" description="Helical" evidence="9">
    <location>
        <begin position="402"/>
        <end position="419"/>
    </location>
</feature>
<feature type="transmembrane region" description="Helical" evidence="9">
    <location>
        <begin position="524"/>
        <end position="542"/>
    </location>
</feature>
<comment type="subcellular location">
    <subcellularLocation>
        <location evidence="1">Cell membrane</location>
        <topology evidence="1">Multi-pass membrane protein</topology>
    </subcellularLocation>
</comment>
<dbReference type="PANTHER" id="PTHR30081">
    <property type="entry name" value="PROTEIN-EXPORT MEMBRANE PROTEIN SEC"/>
    <property type="match status" value="1"/>
</dbReference>
<gene>
    <name evidence="11" type="ORF">HA252_01340</name>
    <name evidence="12" type="ORF">J4203_04290</name>
</gene>
<dbReference type="PANTHER" id="PTHR30081:SF1">
    <property type="entry name" value="PROTEIN TRANSLOCASE SUBUNIT SECD"/>
    <property type="match status" value="1"/>
</dbReference>
<dbReference type="Proteomes" id="UP000564964">
    <property type="component" value="Unassembled WGS sequence"/>
</dbReference>
<feature type="transmembrane region" description="Helical" evidence="9">
    <location>
        <begin position="12"/>
        <end position="33"/>
    </location>
</feature>
<evidence type="ECO:0000256" key="4">
    <source>
        <dbReference type="ARBA" id="ARBA00022692"/>
    </source>
</evidence>
<evidence type="ECO:0000256" key="5">
    <source>
        <dbReference type="ARBA" id="ARBA00022927"/>
    </source>
</evidence>
<evidence type="ECO:0000259" key="10">
    <source>
        <dbReference type="Pfam" id="PF02355"/>
    </source>
</evidence>
<dbReference type="GO" id="GO:0015031">
    <property type="term" value="P:protein transport"/>
    <property type="evidence" value="ECO:0007669"/>
    <property type="project" value="UniProtKB-KW"/>
</dbReference>
<keyword evidence="6 9" id="KW-1133">Transmembrane helix</keyword>
<evidence type="ECO:0000313" key="13">
    <source>
        <dbReference type="Proteomes" id="UP000564964"/>
    </source>
</evidence>
<accession>A0A7J4JE91</accession>
<dbReference type="Gene3D" id="1.20.1640.10">
    <property type="entry name" value="Multidrug efflux transporter AcrB transmembrane domain"/>
    <property type="match status" value="1"/>
</dbReference>
<reference evidence="13" key="1">
    <citation type="journal article" date="2020" name="bioRxiv">
        <title>A rank-normalized archaeal taxonomy based on genome phylogeny resolves widespread incomplete and uneven classifications.</title>
        <authorList>
            <person name="Rinke C."/>
            <person name="Chuvochina M."/>
            <person name="Mussig A.J."/>
            <person name="Chaumeil P.-A."/>
            <person name="Waite D.W."/>
            <person name="Whitman W.B."/>
            <person name="Parks D.H."/>
            <person name="Hugenholtz P."/>
        </authorList>
    </citation>
    <scope>NUCLEOTIDE SEQUENCE [LARGE SCALE GENOMIC DNA]</scope>
</reference>
<dbReference type="Pfam" id="PF07549">
    <property type="entry name" value="Sec_GG"/>
    <property type="match status" value="1"/>
</dbReference>
<dbReference type="InterPro" id="IPR022813">
    <property type="entry name" value="SecD/SecF_arch_bac"/>
</dbReference>
<feature type="transmembrane region" description="Helical" evidence="9">
    <location>
        <begin position="426"/>
        <end position="448"/>
    </location>
</feature>
<evidence type="ECO:0000256" key="9">
    <source>
        <dbReference type="SAM" id="Phobius"/>
    </source>
</evidence>
<evidence type="ECO:0000313" key="12">
    <source>
        <dbReference type="EMBL" id="MBS3063067.1"/>
    </source>
</evidence>
<reference evidence="12" key="3">
    <citation type="submission" date="2021-05" db="EMBL/GenBank/DDBJ databases">
        <title>Protein family content uncovers lineage relationships and bacterial pathway maintenance mechanisms in DPANN archaea.</title>
        <authorList>
            <person name="Castelle C.J."/>
            <person name="Meheust R."/>
            <person name="Jaffe A.L."/>
            <person name="Seitz K."/>
            <person name="Gong X."/>
            <person name="Baker B.J."/>
            <person name="Banfield J.F."/>
        </authorList>
    </citation>
    <scope>NUCLEOTIDE SEQUENCE</scope>
    <source>
        <strain evidence="12">RIFCSPLOWO2_01_FULL_58_19</strain>
    </source>
</reference>